<protein>
    <recommendedName>
        <fullName evidence="2">ATP-grasp domain-containing protein</fullName>
    </recommendedName>
</protein>
<evidence type="ECO:0000313" key="4">
    <source>
        <dbReference type="Proteomes" id="UP000017973"/>
    </source>
</evidence>
<reference evidence="3 4" key="1">
    <citation type="journal article" date="2014" name="Genome Announc.">
        <title>Draft Genome Sequence of Brevibacillus panacihumi Strain W25, a Halotolerant Hydrocarbon-Degrading Bacterium.</title>
        <authorList>
            <person name="Wang X."/>
            <person name="Jin D."/>
            <person name="Zhou L."/>
            <person name="Wu L."/>
            <person name="An W."/>
            <person name="Chen Y."/>
            <person name="Zhao L."/>
        </authorList>
    </citation>
    <scope>NUCLEOTIDE SEQUENCE [LARGE SCALE GENOMIC DNA]</scope>
    <source>
        <strain evidence="3 4">W25</strain>
    </source>
</reference>
<dbReference type="RefSeq" id="WP_023557809.1">
    <property type="nucleotide sequence ID" value="NZ_KI629785.1"/>
</dbReference>
<dbReference type="InterPro" id="IPR011761">
    <property type="entry name" value="ATP-grasp"/>
</dbReference>
<dbReference type="Pfam" id="PF14398">
    <property type="entry name" value="ATPgrasp_YheCD"/>
    <property type="match status" value="1"/>
</dbReference>
<proteinExistence type="predicted"/>
<gene>
    <name evidence="3" type="ORF">T458_20010</name>
</gene>
<keyword evidence="4" id="KW-1185">Reference proteome</keyword>
<dbReference type="HOGENOM" id="CLU_044334_2_1_9"/>
<accession>V6M5K8</accession>
<keyword evidence="1" id="KW-0547">Nucleotide-binding</keyword>
<dbReference type="Gene3D" id="3.30.470.20">
    <property type="entry name" value="ATP-grasp fold, B domain"/>
    <property type="match status" value="1"/>
</dbReference>
<sequence length="242" mass="27160">MGKKSESKWTKLKIMRARASLSGALPRTSLFSRRSFLSFLSRYSKVIAKPASGSGGAGVIMIKQKKKNAYLVQRGAKRKTIRGKQSTYRYVRRKLGTRYLIQKRISLAKVGGRPFDVRVMVQKRNGSDWKVTGMLAKVAGKGYIITNVKRSGGYVLPLSTAIARSNIPNSSSAVINRLRRIALLAARSLSSYYTAQRVFGFDMGIDAKGKVWIIEANLRPDITLFAKLRDKSMYHTIRSYRT</sequence>
<dbReference type="AlphaFoldDB" id="V6M5K8"/>
<dbReference type="PATRIC" id="fig|1408254.3.peg.3923"/>
<comment type="caution">
    <text evidence="3">The sequence shown here is derived from an EMBL/GenBank/DDBJ whole genome shotgun (WGS) entry which is preliminary data.</text>
</comment>
<dbReference type="Proteomes" id="UP000017973">
    <property type="component" value="Unassembled WGS sequence"/>
</dbReference>
<evidence type="ECO:0000259" key="2">
    <source>
        <dbReference type="PROSITE" id="PS50975"/>
    </source>
</evidence>
<dbReference type="eggNOG" id="COG0189">
    <property type="taxonomic scope" value="Bacteria"/>
</dbReference>
<dbReference type="InterPro" id="IPR013815">
    <property type="entry name" value="ATP_grasp_subdomain_1"/>
</dbReference>
<dbReference type="STRING" id="1408254.T458_20010"/>
<dbReference type="Gene3D" id="3.30.1490.20">
    <property type="entry name" value="ATP-grasp fold, A domain"/>
    <property type="match status" value="1"/>
</dbReference>
<dbReference type="OrthoDB" id="7869153at2"/>
<dbReference type="EMBL" id="AYJU01000017">
    <property type="protein sequence ID" value="EST53160.1"/>
    <property type="molecule type" value="Genomic_DNA"/>
</dbReference>
<dbReference type="PROSITE" id="PS50975">
    <property type="entry name" value="ATP_GRASP"/>
    <property type="match status" value="1"/>
</dbReference>
<dbReference type="SUPFAM" id="SSF56059">
    <property type="entry name" value="Glutathione synthetase ATP-binding domain-like"/>
    <property type="match status" value="1"/>
</dbReference>
<dbReference type="GO" id="GO:0005524">
    <property type="term" value="F:ATP binding"/>
    <property type="evidence" value="ECO:0007669"/>
    <property type="project" value="UniProtKB-UniRule"/>
</dbReference>
<keyword evidence="1" id="KW-0067">ATP-binding</keyword>
<feature type="domain" description="ATP-grasp" evidence="2">
    <location>
        <begin position="15"/>
        <end position="242"/>
    </location>
</feature>
<evidence type="ECO:0000256" key="1">
    <source>
        <dbReference type="PROSITE-ProRule" id="PRU00409"/>
    </source>
</evidence>
<organism evidence="3 4">
    <name type="scientific">Brevibacillus panacihumi W25</name>
    <dbReference type="NCBI Taxonomy" id="1408254"/>
    <lineage>
        <taxon>Bacteria</taxon>
        <taxon>Bacillati</taxon>
        <taxon>Bacillota</taxon>
        <taxon>Bacilli</taxon>
        <taxon>Bacillales</taxon>
        <taxon>Paenibacillaceae</taxon>
        <taxon>Brevibacillus</taxon>
    </lineage>
</organism>
<name>V6M5K8_9BACL</name>
<dbReference type="InterPro" id="IPR026838">
    <property type="entry name" value="YheC/D"/>
</dbReference>
<evidence type="ECO:0000313" key="3">
    <source>
        <dbReference type="EMBL" id="EST53160.1"/>
    </source>
</evidence>
<dbReference type="GO" id="GO:0046872">
    <property type="term" value="F:metal ion binding"/>
    <property type="evidence" value="ECO:0007669"/>
    <property type="project" value="InterPro"/>
</dbReference>